<proteinExistence type="predicted"/>
<gene>
    <name evidence="3" type="ORF">DJ010_10990</name>
</gene>
<dbReference type="GO" id="GO:0003677">
    <property type="term" value="F:DNA binding"/>
    <property type="evidence" value="ECO:0007669"/>
    <property type="project" value="InterPro"/>
</dbReference>
<protein>
    <recommendedName>
        <fullName evidence="5">Helix-turn-helix domain-containing protein</fullName>
    </recommendedName>
</protein>
<keyword evidence="2" id="KW-0812">Transmembrane</keyword>
<feature type="region of interest" description="Disordered" evidence="1">
    <location>
        <begin position="1"/>
        <end position="32"/>
    </location>
</feature>
<accession>A0A316TU83</accession>
<dbReference type="EMBL" id="QGDD01000004">
    <property type="protein sequence ID" value="PWN03066.1"/>
    <property type="molecule type" value="Genomic_DNA"/>
</dbReference>
<reference evidence="3 4" key="1">
    <citation type="submission" date="2018-05" db="EMBL/GenBank/DDBJ databases">
        <title>Nocardioides silvaticus genome.</title>
        <authorList>
            <person name="Li C."/>
            <person name="Wang G."/>
        </authorList>
    </citation>
    <scope>NUCLEOTIDE SEQUENCE [LARGE SCALE GENOMIC DNA]</scope>
    <source>
        <strain evidence="3 4">CCTCC AB 2018079</strain>
    </source>
</reference>
<keyword evidence="2" id="KW-1133">Transmembrane helix</keyword>
<evidence type="ECO:0008006" key="5">
    <source>
        <dbReference type="Google" id="ProtNLM"/>
    </source>
</evidence>
<dbReference type="Gene3D" id="1.10.260.40">
    <property type="entry name" value="lambda repressor-like DNA-binding domains"/>
    <property type="match status" value="1"/>
</dbReference>
<dbReference type="InterPro" id="IPR010982">
    <property type="entry name" value="Lambda_DNA-bd_dom_sf"/>
</dbReference>
<dbReference type="Pfam" id="PF13413">
    <property type="entry name" value="HTH_25"/>
    <property type="match status" value="1"/>
</dbReference>
<keyword evidence="2" id="KW-0472">Membrane</keyword>
<organism evidence="3 4">
    <name type="scientific">Nocardioides silvaticus</name>
    <dbReference type="NCBI Taxonomy" id="2201891"/>
    <lineage>
        <taxon>Bacteria</taxon>
        <taxon>Bacillati</taxon>
        <taxon>Actinomycetota</taxon>
        <taxon>Actinomycetes</taxon>
        <taxon>Propionibacteriales</taxon>
        <taxon>Nocardioidaceae</taxon>
        <taxon>Nocardioides</taxon>
    </lineage>
</organism>
<dbReference type="InterPro" id="IPR050400">
    <property type="entry name" value="Bact_Cytoskel_RodZ"/>
</dbReference>
<feature type="transmembrane region" description="Helical" evidence="2">
    <location>
        <begin position="161"/>
        <end position="178"/>
    </location>
</feature>
<evidence type="ECO:0000256" key="2">
    <source>
        <dbReference type="SAM" id="Phobius"/>
    </source>
</evidence>
<dbReference type="AlphaFoldDB" id="A0A316TU83"/>
<sequence length="288" mass="29718">MRGSSAGAGDTGSHPTIGANALASDPVADDPQPEAVEHTLTVVLDDLAVHPATEPVIGPQLEAARDRLRLTIDQLSDRTRIRPHVIESIEVDDFGPCGGDFYARGHLRTLARVLGVEAGPLIATYDEKYADAPVDPRRVFESELATGVGGSIRGTRGGRNWSVLVAAIMAAVLLWSIAKLVMDGPVPLDEPETLNLSGGPNGNGSGKVPAVPVVLTATAGGAKVVVRDGRGVIVYDGPLAFGQTADLEVVPPVRLWTSDGSVTAAVDCKDAAPLGETGVEASKTLAAC</sequence>
<dbReference type="PANTHER" id="PTHR34475">
    <property type="match status" value="1"/>
</dbReference>
<dbReference type="PANTHER" id="PTHR34475:SF1">
    <property type="entry name" value="CYTOSKELETON PROTEIN RODZ"/>
    <property type="match status" value="1"/>
</dbReference>
<evidence type="ECO:0000256" key="1">
    <source>
        <dbReference type="SAM" id="MobiDB-lite"/>
    </source>
</evidence>
<dbReference type="Proteomes" id="UP000245507">
    <property type="component" value="Unassembled WGS sequence"/>
</dbReference>
<dbReference type="OrthoDB" id="5243487at2"/>
<evidence type="ECO:0000313" key="4">
    <source>
        <dbReference type="Proteomes" id="UP000245507"/>
    </source>
</evidence>
<comment type="caution">
    <text evidence="3">The sequence shown here is derived from an EMBL/GenBank/DDBJ whole genome shotgun (WGS) entry which is preliminary data.</text>
</comment>
<evidence type="ECO:0000313" key="3">
    <source>
        <dbReference type="EMBL" id="PWN03066.1"/>
    </source>
</evidence>
<name>A0A316TU83_9ACTN</name>
<keyword evidence="4" id="KW-1185">Reference proteome</keyword>